<dbReference type="EMBL" id="BAABDE010000017">
    <property type="protein sequence ID" value="GAA3798648.1"/>
    <property type="molecule type" value="Genomic_DNA"/>
</dbReference>
<keyword evidence="3" id="KW-1185">Reference proteome</keyword>
<gene>
    <name evidence="2" type="ORF">GCM10022403_035590</name>
</gene>
<evidence type="ECO:0000313" key="2">
    <source>
        <dbReference type="EMBL" id="GAA3798648.1"/>
    </source>
</evidence>
<dbReference type="Proteomes" id="UP001501009">
    <property type="component" value="Unassembled WGS sequence"/>
</dbReference>
<protein>
    <submittedName>
        <fullName evidence="2">Uncharacterized protein</fullName>
    </submittedName>
</protein>
<sequence length="182" mass="20452">MIEEGKRRTPQVIDNDPLLSFMLRLCDQSEPRGPTVLTARIPSLVSEANAQGSDACWVLTCVRWQWACGKIAQHWQGRSRVARDLPGKDFECISVSRRGLLMSGTSSRHDRTEPGPLPERGSHRFSDDPPDPLASLLAKVNDGEHISTPGDNAGGEDRDPHDEEWREHDRHGPYAQGRRRRN</sequence>
<comment type="caution">
    <text evidence="2">The sequence shown here is derived from an EMBL/GenBank/DDBJ whole genome shotgun (WGS) entry which is preliminary data.</text>
</comment>
<proteinExistence type="predicted"/>
<feature type="region of interest" description="Disordered" evidence="1">
    <location>
        <begin position="103"/>
        <end position="182"/>
    </location>
</feature>
<organism evidence="2 3">
    <name type="scientific">Streptomyces coacervatus</name>
    <dbReference type="NCBI Taxonomy" id="647381"/>
    <lineage>
        <taxon>Bacteria</taxon>
        <taxon>Bacillati</taxon>
        <taxon>Actinomycetota</taxon>
        <taxon>Actinomycetes</taxon>
        <taxon>Kitasatosporales</taxon>
        <taxon>Streptomycetaceae</taxon>
        <taxon>Streptomyces</taxon>
    </lineage>
</organism>
<name>A0ABP7HLH1_9ACTN</name>
<evidence type="ECO:0000313" key="3">
    <source>
        <dbReference type="Proteomes" id="UP001501009"/>
    </source>
</evidence>
<reference evidence="3" key="1">
    <citation type="journal article" date="2019" name="Int. J. Syst. Evol. Microbiol.">
        <title>The Global Catalogue of Microorganisms (GCM) 10K type strain sequencing project: providing services to taxonomists for standard genome sequencing and annotation.</title>
        <authorList>
            <consortium name="The Broad Institute Genomics Platform"/>
            <consortium name="The Broad Institute Genome Sequencing Center for Infectious Disease"/>
            <person name="Wu L."/>
            <person name="Ma J."/>
        </authorList>
    </citation>
    <scope>NUCLEOTIDE SEQUENCE [LARGE SCALE GENOMIC DNA]</scope>
    <source>
        <strain evidence="3">JCM 17138</strain>
    </source>
</reference>
<feature type="compositionally biased region" description="Basic and acidic residues" evidence="1">
    <location>
        <begin position="155"/>
        <end position="172"/>
    </location>
</feature>
<accession>A0ABP7HLH1</accession>
<evidence type="ECO:0000256" key="1">
    <source>
        <dbReference type="SAM" id="MobiDB-lite"/>
    </source>
</evidence>